<dbReference type="AlphaFoldDB" id="A0A0W8FIS8"/>
<proteinExistence type="predicted"/>
<evidence type="ECO:0000313" key="2">
    <source>
        <dbReference type="EMBL" id="KUG20822.1"/>
    </source>
</evidence>
<dbReference type="GO" id="GO:0004467">
    <property type="term" value="F:long-chain fatty acid-CoA ligase activity"/>
    <property type="evidence" value="ECO:0007669"/>
    <property type="project" value="UniProtKB-EC"/>
</dbReference>
<evidence type="ECO:0000259" key="1">
    <source>
        <dbReference type="Pfam" id="PF09509"/>
    </source>
</evidence>
<dbReference type="EC" id="6.2.1.3" evidence="2"/>
<reference evidence="2" key="1">
    <citation type="journal article" date="2015" name="Proc. Natl. Acad. Sci. U.S.A.">
        <title>Networks of energetic and metabolic interactions define dynamics in microbial communities.</title>
        <authorList>
            <person name="Embree M."/>
            <person name="Liu J.K."/>
            <person name="Al-Bassam M.M."/>
            <person name="Zengler K."/>
        </authorList>
    </citation>
    <scope>NUCLEOTIDE SEQUENCE</scope>
</reference>
<organism evidence="2">
    <name type="scientific">hydrocarbon metagenome</name>
    <dbReference type="NCBI Taxonomy" id="938273"/>
    <lineage>
        <taxon>unclassified sequences</taxon>
        <taxon>metagenomes</taxon>
        <taxon>ecological metagenomes</taxon>
    </lineage>
</organism>
<dbReference type="Pfam" id="PF09509">
    <property type="entry name" value="Hypoth_Ymh"/>
    <property type="match status" value="1"/>
</dbReference>
<dbReference type="InterPro" id="IPR012654">
    <property type="entry name" value="CHP02391"/>
</dbReference>
<dbReference type="NCBIfam" id="TIGR02391">
    <property type="entry name" value="hypoth_ymh"/>
    <property type="match status" value="1"/>
</dbReference>
<comment type="caution">
    <text evidence="2">The sequence shown here is derived from an EMBL/GenBank/DDBJ whole genome shotgun (WGS) entry which is preliminary data.</text>
</comment>
<gene>
    <name evidence="2" type="ORF">ASZ90_009431</name>
</gene>
<name>A0A0W8FIS8_9ZZZZ</name>
<feature type="domain" description="Conserved hypothetical protein CHP02391" evidence="1">
    <location>
        <begin position="126"/>
        <end position="239"/>
    </location>
</feature>
<keyword evidence="2" id="KW-0436">Ligase</keyword>
<protein>
    <submittedName>
        <fullName evidence="2">Long-chain-fatty-acid--coa ligase</fullName>
        <ecNumber evidence="2">6.2.1.3</ecNumber>
    </submittedName>
</protein>
<accession>A0A0W8FIS8</accession>
<sequence>MEEKTPKKIIDIVPDPETLLILEPEELAGVVIEVLNSNKERNPSLLNSHNFSLPNIVEDYPVKYRYDILKALMEGWIWLEREGLIAPVPGRGTADSVFITRRGLQITDQTQLQSYRYSNLLPKQFLHPVIAQKVWSAFIRGEYDTAVFQAFKEVEVAVRLAGQFQPTDIGVSLMRKAFDPNRGPLTDPRLPEAEREALAHLFSGAIGSYKNPQSHRSVIITDPVEAAEMIILASHLLKIVNSRKPDVPTVRGAPVS</sequence>
<dbReference type="EMBL" id="LNQE01001137">
    <property type="protein sequence ID" value="KUG20822.1"/>
    <property type="molecule type" value="Genomic_DNA"/>
</dbReference>